<evidence type="ECO:0000256" key="4">
    <source>
        <dbReference type="ARBA" id="ARBA00022525"/>
    </source>
</evidence>
<gene>
    <name evidence="9" type="ORF">CEE37_00640</name>
</gene>
<dbReference type="InterPro" id="IPR006626">
    <property type="entry name" value="PbH1"/>
</dbReference>
<evidence type="ECO:0000256" key="7">
    <source>
        <dbReference type="ARBA" id="ARBA00023237"/>
    </source>
</evidence>
<comment type="subcellular location">
    <subcellularLocation>
        <location evidence="1">Cell envelope</location>
    </subcellularLocation>
    <subcellularLocation>
        <location evidence="2">Cell outer membrane</location>
    </subcellularLocation>
    <subcellularLocation>
        <location evidence="3">Secreted</location>
    </subcellularLocation>
</comment>
<evidence type="ECO:0000256" key="5">
    <source>
        <dbReference type="ARBA" id="ARBA00022729"/>
    </source>
</evidence>
<name>A0A532V4T2_UNCL8</name>
<dbReference type="InterPro" id="IPR039448">
    <property type="entry name" value="Beta_helix"/>
</dbReference>
<dbReference type="SMART" id="SM00710">
    <property type="entry name" value="PbH1"/>
    <property type="match status" value="4"/>
</dbReference>
<feature type="domain" description="Right handed beta helix" evidence="8">
    <location>
        <begin position="103"/>
        <end position="254"/>
    </location>
</feature>
<reference evidence="9 10" key="1">
    <citation type="submission" date="2017-06" db="EMBL/GenBank/DDBJ databases">
        <title>Novel microbial phyla capable of carbon fixation and sulfur reduction in deep-sea sediments.</title>
        <authorList>
            <person name="Huang J."/>
            <person name="Baker B."/>
            <person name="Wang Y."/>
        </authorList>
    </citation>
    <scope>NUCLEOTIDE SEQUENCE [LARGE SCALE GENOMIC DNA]</scope>
    <source>
        <strain evidence="9">B3_LCP</strain>
    </source>
</reference>
<keyword evidence="6" id="KW-0472">Membrane</keyword>
<dbReference type="Gene3D" id="2.160.20.10">
    <property type="entry name" value="Single-stranded right-handed beta-helix, Pectin lyase-like"/>
    <property type="match status" value="2"/>
</dbReference>
<evidence type="ECO:0000259" key="8">
    <source>
        <dbReference type="Pfam" id="PF13229"/>
    </source>
</evidence>
<evidence type="ECO:0000256" key="2">
    <source>
        <dbReference type="ARBA" id="ARBA00004442"/>
    </source>
</evidence>
<keyword evidence="4" id="KW-0964">Secreted</keyword>
<dbReference type="InterPro" id="IPR022441">
    <property type="entry name" value="Para_beta_helix_rpt-2"/>
</dbReference>
<dbReference type="PANTHER" id="PTHR11319:SF35">
    <property type="entry name" value="OUTER MEMBRANE PROTEIN PMPC-RELATED"/>
    <property type="match status" value="1"/>
</dbReference>
<dbReference type="InterPro" id="IPR003368">
    <property type="entry name" value="POMP_repeat"/>
</dbReference>
<dbReference type="NCBIfam" id="TIGR01376">
    <property type="entry name" value="POMP_repeat"/>
    <property type="match status" value="1"/>
</dbReference>
<evidence type="ECO:0000256" key="1">
    <source>
        <dbReference type="ARBA" id="ARBA00004196"/>
    </source>
</evidence>
<evidence type="ECO:0000256" key="3">
    <source>
        <dbReference type="ARBA" id="ARBA00004613"/>
    </source>
</evidence>
<dbReference type="GO" id="GO:0005576">
    <property type="term" value="C:extracellular region"/>
    <property type="evidence" value="ECO:0007669"/>
    <property type="project" value="UniProtKB-SubCell"/>
</dbReference>
<dbReference type="SUPFAM" id="SSF51126">
    <property type="entry name" value="Pectin lyase-like"/>
    <property type="match status" value="1"/>
</dbReference>
<evidence type="ECO:0000313" key="10">
    <source>
        <dbReference type="Proteomes" id="UP000319619"/>
    </source>
</evidence>
<evidence type="ECO:0000256" key="6">
    <source>
        <dbReference type="ARBA" id="ARBA00023136"/>
    </source>
</evidence>
<dbReference type="GO" id="GO:0009279">
    <property type="term" value="C:cell outer membrane"/>
    <property type="evidence" value="ECO:0007669"/>
    <property type="project" value="UniProtKB-SubCell"/>
</dbReference>
<dbReference type="NCBIfam" id="TIGR03804">
    <property type="entry name" value="para_beta_helix"/>
    <property type="match status" value="1"/>
</dbReference>
<proteinExistence type="predicted"/>
<evidence type="ECO:0000313" key="9">
    <source>
        <dbReference type="EMBL" id="TKJ42216.1"/>
    </source>
</evidence>
<keyword evidence="7" id="KW-0998">Cell outer membrane</keyword>
<protein>
    <recommendedName>
        <fullName evidence="8">Right handed beta helix domain-containing protein</fullName>
    </recommendedName>
</protein>
<dbReference type="Pfam" id="PF13229">
    <property type="entry name" value="Beta_helix"/>
    <property type="match status" value="1"/>
</dbReference>
<dbReference type="Proteomes" id="UP000319619">
    <property type="component" value="Unassembled WGS sequence"/>
</dbReference>
<dbReference type="NCBIfam" id="TIGR04183">
    <property type="entry name" value="Por_Secre_tail"/>
    <property type="match status" value="1"/>
</dbReference>
<dbReference type="InterPro" id="IPR026444">
    <property type="entry name" value="Secre_tail"/>
</dbReference>
<accession>A0A532V4T2</accession>
<keyword evidence="5" id="KW-0732">Signal</keyword>
<dbReference type="InterPro" id="IPR011050">
    <property type="entry name" value="Pectin_lyase_fold/virulence"/>
</dbReference>
<dbReference type="EMBL" id="NJBN01000001">
    <property type="protein sequence ID" value="TKJ42216.1"/>
    <property type="molecule type" value="Genomic_DNA"/>
</dbReference>
<dbReference type="AlphaFoldDB" id="A0A532V4T2"/>
<organism evidence="9 10">
    <name type="scientific">candidate division LCP-89 bacterium B3_LCP</name>
    <dbReference type="NCBI Taxonomy" id="2012998"/>
    <lineage>
        <taxon>Bacteria</taxon>
        <taxon>Pseudomonadati</taxon>
        <taxon>Bacteria division LCP-89</taxon>
    </lineage>
</organism>
<sequence length="528" mass="56089">MKRLLPLVIYLIIAKAVLSYADVIYVSGDVSGTWSVDTVLVDGEIRVPPGETLVIDPGVKVLFLEFYRFIVDNNATLIAAGTETDSILFDEYTPGVNWNSLHFINASSSCTLEYCHLTHGQTVEDYLDAYGGAIYCSQSSPTIQNCLIDACHAYYKGGGIACMDYSSPVINCNMINGNHAENDGGGIYCETLSNPTISDNTISDNSANDGAGIYLTNNSSPNISGNTIQGNVAGTSGGGILCHSGTHPFISENIISGNFANNGHGGGVFLLSSPNLFELNEISGNFAAMWGGGVCIQSTSFIMNKITIVANEAATGGGLYSDNANPVLVNCIIWGNTPEQVVEVFGATVTMTYSDCQDGWSGTGNIDDNPSFVNFSQGDYHLQGNSPCIDTGDPDPMYDDPDGTRADMGCYYYHQGTAVDPREEYLLNEWALPSCFPNPFNPTTTISFDLPVAGPVKLDVFDISGCAVLVGARHASPLSGSGAIPTTGFYSAGTHQITFDGTGLPSGIYIYRLTAGDFTGTRKMVLMK</sequence>
<dbReference type="InterPro" id="IPR012334">
    <property type="entry name" value="Pectin_lyas_fold"/>
</dbReference>
<dbReference type="PANTHER" id="PTHR11319">
    <property type="entry name" value="G PROTEIN-COUPLED RECEPTOR-RELATED"/>
    <property type="match status" value="1"/>
</dbReference>
<comment type="caution">
    <text evidence="9">The sequence shown here is derived from an EMBL/GenBank/DDBJ whole genome shotgun (WGS) entry which is preliminary data.</text>
</comment>